<proteinExistence type="inferred from homology"/>
<evidence type="ECO:0000313" key="4">
    <source>
        <dbReference type="Proteomes" id="UP000013523"/>
    </source>
</evidence>
<dbReference type="STRING" id="86416.Clopa_2390"/>
<dbReference type="Pfam" id="PF13509">
    <property type="entry name" value="S1_2"/>
    <property type="match status" value="1"/>
</dbReference>
<organism evidence="3 4">
    <name type="scientific">Clostridium pasteurianum BC1</name>
    <dbReference type="NCBI Taxonomy" id="86416"/>
    <lineage>
        <taxon>Bacteria</taxon>
        <taxon>Bacillati</taxon>
        <taxon>Bacillota</taxon>
        <taxon>Clostridia</taxon>
        <taxon>Eubacteriales</taxon>
        <taxon>Clostridiaceae</taxon>
        <taxon>Clostridium</taxon>
    </lineage>
</organism>
<dbReference type="OrthoDB" id="9801597at2"/>
<dbReference type="KEGG" id="cpas:Clopa_2390"/>
<dbReference type="InterPro" id="IPR040764">
    <property type="entry name" value="CvfB_WH"/>
</dbReference>
<evidence type="ECO:0000256" key="1">
    <source>
        <dbReference type="PIRNR" id="PIRNR012524"/>
    </source>
</evidence>
<feature type="domain" description="S1 motif" evidence="2">
    <location>
        <begin position="3"/>
        <end position="68"/>
    </location>
</feature>
<dbReference type="InterPro" id="IPR003029">
    <property type="entry name" value="S1_domain"/>
</dbReference>
<dbReference type="PIRSF" id="PIRSF012524">
    <property type="entry name" value="YitL_S1"/>
    <property type="match status" value="1"/>
</dbReference>
<evidence type="ECO:0000259" key="2">
    <source>
        <dbReference type="SMART" id="SM00316"/>
    </source>
</evidence>
<dbReference type="PANTHER" id="PTHR37296:SF1">
    <property type="entry name" value="CONSERVED VIRULENCE FACTOR B"/>
    <property type="match status" value="1"/>
</dbReference>
<dbReference type="eggNOG" id="COG2996">
    <property type="taxonomic scope" value="Bacteria"/>
</dbReference>
<dbReference type="GO" id="GO:0003676">
    <property type="term" value="F:nucleic acid binding"/>
    <property type="evidence" value="ECO:0007669"/>
    <property type="project" value="InterPro"/>
</dbReference>
<evidence type="ECO:0000313" key="3">
    <source>
        <dbReference type="EMBL" id="AGK97253.1"/>
    </source>
</evidence>
<dbReference type="InterPro" id="IPR039566">
    <property type="entry name" value="CvfB_S1_st"/>
</dbReference>
<sequence length="279" mass="32047">MIEIGKFNKLEVVRQSSFGYFLDAKTDTTDDDILLPKGNCTDKQINIGDVVTAFIYRDSKDRLVATLKEPYAVAFQLAYLKVVSVTNIGAFIDFGLERDLFVPIKEQNYLLVPENKYLFYIYVDKTNRLAATTFIDDYLENTEDYLVGNDVEGTVYGFQTNDSAMVAIENKYRGVILKNEYFSRIIPGEVLKLRVKKHFEDGKMSLTPRKSPKDERLSLEDTILEYLKNHDGFMPYNDKSSPEDIKKVFHQSKNYFKNALGGLMRQGIIEQNTEGTKLK</sequence>
<keyword evidence="4" id="KW-1185">Reference proteome</keyword>
<dbReference type="InterPro" id="IPR014464">
    <property type="entry name" value="CvfB_fam"/>
</dbReference>
<dbReference type="HOGENOM" id="CLU_064885_0_1_9"/>
<dbReference type="RefSeq" id="WP_015615557.1">
    <property type="nucleotide sequence ID" value="NC_021182.1"/>
</dbReference>
<dbReference type="InterPro" id="IPR012340">
    <property type="entry name" value="NA-bd_OB-fold"/>
</dbReference>
<accession>R4K3U4</accession>
<gene>
    <name evidence="3" type="ORF">Clopa_2390</name>
</gene>
<dbReference type="InterPro" id="IPR036388">
    <property type="entry name" value="WH-like_DNA-bd_sf"/>
</dbReference>
<comment type="similarity">
    <text evidence="1">Belongs to the CvfB family.</text>
</comment>
<name>R4K3U4_CLOPA</name>
<protein>
    <recommendedName>
        <fullName evidence="2">S1 motif domain-containing protein</fullName>
    </recommendedName>
</protein>
<reference evidence="3 4" key="1">
    <citation type="submission" date="2012-01" db="EMBL/GenBank/DDBJ databases">
        <title>Complete sequence of chromosome of Clostridium pasteurianum BC1.</title>
        <authorList>
            <consortium name="US DOE Joint Genome Institute"/>
            <person name="Lucas S."/>
            <person name="Han J."/>
            <person name="Lapidus A."/>
            <person name="Cheng J.-F."/>
            <person name="Goodwin L."/>
            <person name="Pitluck S."/>
            <person name="Peters L."/>
            <person name="Mikhailova N."/>
            <person name="Teshima H."/>
            <person name="Detter J.C."/>
            <person name="Han C."/>
            <person name="Tapia R."/>
            <person name="Land M."/>
            <person name="Hauser L."/>
            <person name="Kyrpides N."/>
            <person name="Ivanova N."/>
            <person name="Pagani I."/>
            <person name="Dunn J."/>
            <person name="Taghavi S."/>
            <person name="Francis A."/>
            <person name="van der Lelie D."/>
            <person name="Woyke T."/>
        </authorList>
    </citation>
    <scope>NUCLEOTIDE SEQUENCE [LARGE SCALE GENOMIC DNA]</scope>
    <source>
        <strain evidence="3 4">BC1</strain>
    </source>
</reference>
<dbReference type="Gene3D" id="1.10.10.10">
    <property type="entry name" value="Winged helix-like DNA-binding domain superfamily/Winged helix DNA-binding domain"/>
    <property type="match status" value="1"/>
</dbReference>
<dbReference type="Proteomes" id="UP000013523">
    <property type="component" value="Chromosome"/>
</dbReference>
<dbReference type="PANTHER" id="PTHR37296">
    <property type="entry name" value="CONSERVED VIRULENCE FACTOR B"/>
    <property type="match status" value="1"/>
</dbReference>
<feature type="domain" description="S1 motif" evidence="2">
    <location>
        <begin position="146"/>
        <end position="209"/>
    </location>
</feature>
<dbReference type="PATRIC" id="fig|86416.3.peg.2372"/>
<dbReference type="Gene3D" id="2.40.50.140">
    <property type="entry name" value="Nucleic acid-binding proteins"/>
    <property type="match status" value="1"/>
</dbReference>
<dbReference type="SMART" id="SM00316">
    <property type="entry name" value="S1"/>
    <property type="match status" value="2"/>
</dbReference>
<dbReference type="EMBL" id="CP003261">
    <property type="protein sequence ID" value="AGK97253.1"/>
    <property type="molecule type" value="Genomic_DNA"/>
</dbReference>
<dbReference type="AlphaFoldDB" id="R4K3U4"/>
<dbReference type="SUPFAM" id="SSF50249">
    <property type="entry name" value="Nucleic acid-binding proteins"/>
    <property type="match status" value="1"/>
</dbReference>
<dbReference type="Pfam" id="PF17783">
    <property type="entry name" value="WHD_CvfB"/>
    <property type="match status" value="1"/>
</dbReference>